<evidence type="ECO:0000256" key="2">
    <source>
        <dbReference type="ARBA" id="ARBA00006966"/>
    </source>
</evidence>
<comment type="cofactor">
    <cofactor evidence="1">
        <name>pyridoxal 5'-phosphate</name>
        <dbReference type="ChEBI" id="CHEBI:597326"/>
    </cofactor>
</comment>
<dbReference type="GO" id="GO:0005829">
    <property type="term" value="C:cytosol"/>
    <property type="evidence" value="ECO:0007669"/>
    <property type="project" value="TreeGrafter"/>
</dbReference>
<dbReference type="NCBIfam" id="NF007825">
    <property type="entry name" value="PRK10534.1"/>
    <property type="match status" value="1"/>
</dbReference>
<dbReference type="Proteomes" id="UP000250079">
    <property type="component" value="Chromosome"/>
</dbReference>
<dbReference type="PANTHER" id="PTHR48097">
    <property type="entry name" value="L-THREONINE ALDOLASE-RELATED"/>
    <property type="match status" value="1"/>
</dbReference>
<dbReference type="GO" id="GO:0006567">
    <property type="term" value="P:L-threonine catabolic process"/>
    <property type="evidence" value="ECO:0007669"/>
    <property type="project" value="TreeGrafter"/>
</dbReference>
<dbReference type="Pfam" id="PF01212">
    <property type="entry name" value="Beta_elim_lyase"/>
    <property type="match status" value="1"/>
</dbReference>
<dbReference type="OrthoDB" id="9774495at2"/>
<dbReference type="SUPFAM" id="SSF53383">
    <property type="entry name" value="PLP-dependent transferases"/>
    <property type="match status" value="1"/>
</dbReference>
<sequence>MSTIIDMRSDTVTRPSDKMRAAMAGAEVGDDVYGDDPTVNELQEFAADLLGHEACLFMPTGTQSNLVALLTHCQRGDEYIVGADAHTYKYEGGGAAALGGIQPQTVPFGVDGNIDLADVKSVLKEDDVHFARSRLLCLENSQHGRVQPVSSMLSARTFTQQHGLQLHLDGARMANAAVKLGVSLKDIAQHFDSVSLCLSKGLGAPVGSLLFGDKAFIAQALRWRKMTGGGMRQAGILAAAGKIALTDGVARLHEDHQNADYLATQLASVKGLVVRSGWTQTNMVWLDFEQDCGAALSAKAKECNILLSAYGNTCRLVTHCDVGRGELERVISVISDFFEDDSQV</sequence>
<organism evidence="8 9">
    <name type="scientific">Granulosicoccus antarcticus IMCC3135</name>
    <dbReference type="NCBI Taxonomy" id="1192854"/>
    <lineage>
        <taxon>Bacteria</taxon>
        <taxon>Pseudomonadati</taxon>
        <taxon>Pseudomonadota</taxon>
        <taxon>Gammaproteobacteria</taxon>
        <taxon>Chromatiales</taxon>
        <taxon>Granulosicoccaceae</taxon>
        <taxon>Granulosicoccus</taxon>
    </lineage>
</organism>
<evidence type="ECO:0000256" key="6">
    <source>
        <dbReference type="PIRSR" id="PIRSR017617-1"/>
    </source>
</evidence>
<dbReference type="EMBL" id="CP018632">
    <property type="protein sequence ID" value="ASJ76487.1"/>
    <property type="molecule type" value="Genomic_DNA"/>
</dbReference>
<dbReference type="InterPro" id="IPR001597">
    <property type="entry name" value="ArAA_b-elim_lyase/Thr_aldolase"/>
</dbReference>
<dbReference type="GO" id="GO:0006545">
    <property type="term" value="P:glycine biosynthetic process"/>
    <property type="evidence" value="ECO:0007669"/>
    <property type="project" value="TreeGrafter"/>
</dbReference>
<dbReference type="GO" id="GO:0008732">
    <property type="term" value="F:L-allo-threonine aldolase activity"/>
    <property type="evidence" value="ECO:0007669"/>
    <property type="project" value="TreeGrafter"/>
</dbReference>
<name>A0A2Z2P721_9GAMM</name>
<evidence type="ECO:0000256" key="5">
    <source>
        <dbReference type="ARBA" id="ARBA00023239"/>
    </source>
</evidence>
<evidence type="ECO:0000259" key="7">
    <source>
        <dbReference type="Pfam" id="PF01212"/>
    </source>
</evidence>
<dbReference type="InterPro" id="IPR015421">
    <property type="entry name" value="PyrdxlP-dep_Trfase_major"/>
</dbReference>
<dbReference type="KEGG" id="gai:IMCC3135_32210"/>
<dbReference type="EC" id="4.1.2.48" evidence="8"/>
<gene>
    <name evidence="8" type="primary">ltaE</name>
    <name evidence="8" type="ORF">IMCC3135_32210</name>
</gene>
<keyword evidence="5 8" id="KW-0456">Lyase</keyword>
<evidence type="ECO:0000256" key="3">
    <source>
        <dbReference type="ARBA" id="ARBA00011881"/>
    </source>
</evidence>
<feature type="domain" description="Aromatic amino acid beta-eliminating lyase/threonine aldolase" evidence="7">
    <location>
        <begin position="6"/>
        <end position="287"/>
    </location>
</feature>
<evidence type="ECO:0000313" key="8">
    <source>
        <dbReference type="EMBL" id="ASJ76487.1"/>
    </source>
</evidence>
<keyword evidence="4" id="KW-0663">Pyridoxal phosphate</keyword>
<evidence type="ECO:0000256" key="1">
    <source>
        <dbReference type="ARBA" id="ARBA00001933"/>
    </source>
</evidence>
<dbReference type="NCBIfam" id="NF041359">
    <property type="entry name" value="GntG_guanitoxin"/>
    <property type="match status" value="1"/>
</dbReference>
<dbReference type="InterPro" id="IPR015422">
    <property type="entry name" value="PyrdxlP-dep_Trfase_small"/>
</dbReference>
<comment type="similarity">
    <text evidence="2">Belongs to the threonine aldolase family.</text>
</comment>
<dbReference type="FunFam" id="3.40.640.10:FF:000030">
    <property type="entry name" value="Low-specificity L-threonine aldolase"/>
    <property type="match status" value="1"/>
</dbReference>
<evidence type="ECO:0000256" key="4">
    <source>
        <dbReference type="ARBA" id="ARBA00022898"/>
    </source>
</evidence>
<evidence type="ECO:0000313" key="9">
    <source>
        <dbReference type="Proteomes" id="UP000250079"/>
    </source>
</evidence>
<protein>
    <submittedName>
        <fullName evidence="8">Low specificity L-threonine aldolase</fullName>
        <ecNumber evidence="8">4.1.2.48</ecNumber>
    </submittedName>
</protein>
<proteinExistence type="inferred from homology"/>
<feature type="modified residue" description="N6-(pyridoxal phosphate)lysine" evidence="6">
    <location>
        <position position="200"/>
    </location>
</feature>
<dbReference type="Gene3D" id="3.90.1150.10">
    <property type="entry name" value="Aspartate Aminotransferase, domain 1"/>
    <property type="match status" value="1"/>
</dbReference>
<comment type="subunit">
    <text evidence="3">Homotetramer.</text>
</comment>
<dbReference type="AlphaFoldDB" id="A0A2Z2P721"/>
<keyword evidence="9" id="KW-1185">Reference proteome</keyword>
<dbReference type="CDD" id="cd06502">
    <property type="entry name" value="TA_like"/>
    <property type="match status" value="1"/>
</dbReference>
<dbReference type="PIRSF" id="PIRSF017617">
    <property type="entry name" value="Thr_aldolase"/>
    <property type="match status" value="1"/>
</dbReference>
<dbReference type="InterPro" id="IPR015424">
    <property type="entry name" value="PyrdxlP-dep_Trfase"/>
</dbReference>
<dbReference type="Gene3D" id="3.40.640.10">
    <property type="entry name" value="Type I PLP-dependent aspartate aminotransferase-like (Major domain)"/>
    <property type="match status" value="1"/>
</dbReference>
<dbReference type="RefSeq" id="WP_088921254.1">
    <property type="nucleotide sequence ID" value="NZ_CP018632.1"/>
</dbReference>
<reference evidence="8 9" key="1">
    <citation type="submission" date="2016-12" db="EMBL/GenBank/DDBJ databases">
        <authorList>
            <person name="Song W.-J."/>
            <person name="Kurnit D.M."/>
        </authorList>
    </citation>
    <scope>NUCLEOTIDE SEQUENCE [LARGE SCALE GENOMIC DNA]</scope>
    <source>
        <strain evidence="8 9">IMCC3135</strain>
    </source>
</reference>
<dbReference type="PANTHER" id="PTHR48097:SF9">
    <property type="entry name" value="L-THREONINE ALDOLASE"/>
    <property type="match status" value="1"/>
</dbReference>
<accession>A0A2Z2P721</accession>
<dbReference type="InterPro" id="IPR023603">
    <property type="entry name" value="Low_specificity_L-TA-like"/>
</dbReference>